<gene>
    <name evidence="2" type="ORF">SUZIE_132010</name>
</gene>
<dbReference type="Proteomes" id="UP001166674">
    <property type="component" value="Unassembled WGS sequence"/>
</dbReference>
<evidence type="ECO:0000313" key="2">
    <source>
        <dbReference type="EMBL" id="MBZ3875252.1"/>
    </source>
</evidence>
<name>A0AA41SXC3_SCICA</name>
<keyword evidence="3" id="KW-1185">Reference proteome</keyword>
<evidence type="ECO:0000256" key="1">
    <source>
        <dbReference type="SAM" id="MobiDB-lite"/>
    </source>
</evidence>
<accession>A0AA41SXC3</accession>
<protein>
    <submittedName>
        <fullName evidence="2">Growth arrest-specific protein 7</fullName>
    </submittedName>
</protein>
<evidence type="ECO:0000313" key="3">
    <source>
        <dbReference type="Proteomes" id="UP001166674"/>
    </source>
</evidence>
<feature type="region of interest" description="Disordered" evidence="1">
    <location>
        <begin position="22"/>
        <end position="41"/>
    </location>
</feature>
<proteinExistence type="predicted"/>
<reference evidence="2" key="1">
    <citation type="submission" date="2020-03" db="EMBL/GenBank/DDBJ databases">
        <title>Studies in the Genomics of Life Span.</title>
        <authorList>
            <person name="Glass D."/>
        </authorList>
    </citation>
    <scope>NUCLEOTIDE SEQUENCE</scope>
    <source>
        <strain evidence="2">SUZIE</strain>
        <tissue evidence="2">Muscle</tissue>
    </source>
</reference>
<organism evidence="2 3">
    <name type="scientific">Sciurus carolinensis</name>
    <name type="common">Eastern gray squirrel</name>
    <dbReference type="NCBI Taxonomy" id="30640"/>
    <lineage>
        <taxon>Eukaryota</taxon>
        <taxon>Metazoa</taxon>
        <taxon>Chordata</taxon>
        <taxon>Craniata</taxon>
        <taxon>Vertebrata</taxon>
        <taxon>Euteleostomi</taxon>
        <taxon>Mammalia</taxon>
        <taxon>Eutheria</taxon>
        <taxon>Euarchontoglires</taxon>
        <taxon>Glires</taxon>
        <taxon>Rodentia</taxon>
        <taxon>Sciuromorpha</taxon>
        <taxon>Sciuridae</taxon>
        <taxon>Sciurinae</taxon>
        <taxon>Sciurini</taxon>
        <taxon>Sciurus</taxon>
    </lineage>
</organism>
<comment type="caution">
    <text evidence="2">The sequence shown here is derived from an EMBL/GenBank/DDBJ whole genome shotgun (WGS) entry which is preliminary data.</text>
</comment>
<dbReference type="AlphaFoldDB" id="A0AA41SXC3"/>
<sequence length="104" mass="12524">MYFHENVLKDMKNKTTTSLTYTSKSPVTMHQRRRPRRPSLSSREVCRWRQHLEIKFSNKTEEDITKSWKRSKQAGNDLMCCVVFYNQAQSKWFEEIVTTTLEME</sequence>
<dbReference type="EMBL" id="JAATJV010246422">
    <property type="protein sequence ID" value="MBZ3875252.1"/>
    <property type="molecule type" value="Genomic_DNA"/>
</dbReference>